<dbReference type="AlphaFoldDB" id="A0A2W1L6I4"/>
<protein>
    <recommendedName>
        <fullName evidence="4">TM2 domain-containing protein</fullName>
    </recommendedName>
</protein>
<keyword evidence="1" id="KW-0812">Transmembrane</keyword>
<proteinExistence type="predicted"/>
<reference evidence="2 3" key="1">
    <citation type="submission" date="2018-06" db="EMBL/GenBank/DDBJ databases">
        <title>Paenibacillus imtechensis sp. nov.</title>
        <authorList>
            <person name="Pinnaka A.K."/>
            <person name="Singh H."/>
            <person name="Kaur M."/>
        </authorList>
    </citation>
    <scope>NUCLEOTIDE SEQUENCE [LARGE SCALE GENOMIC DNA]</scope>
    <source>
        <strain evidence="2 3">SMB1</strain>
    </source>
</reference>
<name>A0A2W1L6I4_9BACL</name>
<feature type="transmembrane region" description="Helical" evidence="1">
    <location>
        <begin position="31"/>
        <end position="50"/>
    </location>
</feature>
<organism evidence="2 3">
    <name type="scientific">Paenibacillus sambharensis</name>
    <dbReference type="NCBI Taxonomy" id="1803190"/>
    <lineage>
        <taxon>Bacteria</taxon>
        <taxon>Bacillati</taxon>
        <taxon>Bacillota</taxon>
        <taxon>Bacilli</taxon>
        <taxon>Bacillales</taxon>
        <taxon>Paenibacillaceae</taxon>
        <taxon>Paenibacillus</taxon>
    </lineage>
</organism>
<sequence length="111" mass="12221">MIRKRSKAAAVLLSLILPGTGHLYLGELPRGLAFMVLLISNIVMLVFAGMNDIPLKVLAIVFLSLLIPVIYVVTLFDSLHQAEYINRQSQAAAGAYPGMHPQPHQPFSVRR</sequence>
<evidence type="ECO:0000313" key="2">
    <source>
        <dbReference type="EMBL" id="PZD94876.1"/>
    </source>
</evidence>
<evidence type="ECO:0008006" key="4">
    <source>
        <dbReference type="Google" id="ProtNLM"/>
    </source>
</evidence>
<keyword evidence="1" id="KW-1133">Transmembrane helix</keyword>
<keyword evidence="3" id="KW-1185">Reference proteome</keyword>
<keyword evidence="1" id="KW-0472">Membrane</keyword>
<dbReference type="Proteomes" id="UP000249522">
    <property type="component" value="Unassembled WGS sequence"/>
</dbReference>
<accession>A0A2W1L6I4</accession>
<dbReference type="EMBL" id="QKRB01000048">
    <property type="protein sequence ID" value="PZD94876.1"/>
    <property type="molecule type" value="Genomic_DNA"/>
</dbReference>
<gene>
    <name evidence="2" type="ORF">DNH61_15980</name>
</gene>
<feature type="transmembrane region" description="Helical" evidence="1">
    <location>
        <begin position="57"/>
        <end position="76"/>
    </location>
</feature>
<evidence type="ECO:0000256" key="1">
    <source>
        <dbReference type="SAM" id="Phobius"/>
    </source>
</evidence>
<evidence type="ECO:0000313" key="3">
    <source>
        <dbReference type="Proteomes" id="UP000249522"/>
    </source>
</evidence>
<comment type="caution">
    <text evidence="2">The sequence shown here is derived from an EMBL/GenBank/DDBJ whole genome shotgun (WGS) entry which is preliminary data.</text>
</comment>